<dbReference type="SUPFAM" id="SSF53335">
    <property type="entry name" value="S-adenosyl-L-methionine-dependent methyltransferases"/>
    <property type="match status" value="1"/>
</dbReference>
<dbReference type="AlphaFoldDB" id="E3J661"/>
<feature type="region of interest" description="Disordered" evidence="1">
    <location>
        <begin position="75"/>
        <end position="94"/>
    </location>
</feature>
<dbReference type="STRING" id="298654.FraEuI1c_0266"/>
<dbReference type="InterPro" id="IPR029063">
    <property type="entry name" value="SAM-dependent_MTases_sf"/>
</dbReference>
<dbReference type="Pfam" id="PF01135">
    <property type="entry name" value="PCMT"/>
    <property type="match status" value="1"/>
</dbReference>
<dbReference type="HOGENOM" id="CLU_037629_1_0_11"/>
<organism evidence="2 3">
    <name type="scientific">Pseudofrankia inefficax (strain DSM 45817 / CECT 9037 / DDB 130130 / EuI1c)</name>
    <name type="common">Frankia inefficax</name>
    <dbReference type="NCBI Taxonomy" id="298654"/>
    <lineage>
        <taxon>Bacteria</taxon>
        <taxon>Bacillati</taxon>
        <taxon>Actinomycetota</taxon>
        <taxon>Actinomycetes</taxon>
        <taxon>Frankiales</taxon>
        <taxon>Frankiaceae</taxon>
        <taxon>Pseudofrankia</taxon>
    </lineage>
</organism>
<reference evidence="2 3" key="1">
    <citation type="submission" date="2010-10" db="EMBL/GenBank/DDBJ databases">
        <title>Complete sequence of Frankia sp. EuI1c.</title>
        <authorList>
            <consortium name="US DOE Joint Genome Institute"/>
            <person name="Lucas S."/>
            <person name="Copeland A."/>
            <person name="Lapidus A."/>
            <person name="Cheng J.-F."/>
            <person name="Bruce D."/>
            <person name="Goodwin L."/>
            <person name="Pitluck S."/>
            <person name="Chertkov O."/>
            <person name="Detter J.C."/>
            <person name="Han C."/>
            <person name="Tapia R."/>
            <person name="Land M."/>
            <person name="Hauser L."/>
            <person name="Jeffries C."/>
            <person name="Kyrpides N."/>
            <person name="Ivanova N."/>
            <person name="Mikhailova N."/>
            <person name="Beauchemin N."/>
            <person name="Sen A."/>
            <person name="Sur S.A."/>
            <person name="Gtari M."/>
            <person name="Wall L."/>
            <person name="Tisa L."/>
            <person name="Woyke T."/>
        </authorList>
    </citation>
    <scope>NUCLEOTIDE SEQUENCE [LARGE SCALE GENOMIC DNA]</scope>
    <source>
        <strain evidence="3">DSM 45817 / CECT 9037 / EuI1c</strain>
    </source>
</reference>
<gene>
    <name evidence="2" type="ordered locus">FraEuI1c_0266</name>
</gene>
<evidence type="ECO:0000256" key="1">
    <source>
        <dbReference type="SAM" id="MobiDB-lite"/>
    </source>
</evidence>
<dbReference type="InParanoid" id="E3J661"/>
<dbReference type="RefSeq" id="WP_013421475.1">
    <property type="nucleotide sequence ID" value="NC_014666.1"/>
</dbReference>
<evidence type="ECO:0000313" key="3">
    <source>
        <dbReference type="Proteomes" id="UP000002484"/>
    </source>
</evidence>
<dbReference type="KEGG" id="fri:FraEuI1c_0266"/>
<evidence type="ECO:0000313" key="2">
    <source>
        <dbReference type="EMBL" id="ADP78352.1"/>
    </source>
</evidence>
<keyword evidence="3" id="KW-1185">Reference proteome</keyword>
<dbReference type="eggNOG" id="COG2518">
    <property type="taxonomic scope" value="Bacteria"/>
</dbReference>
<dbReference type="OrthoDB" id="3450072at2"/>
<dbReference type="CDD" id="cd02440">
    <property type="entry name" value="AdoMet_MTases"/>
    <property type="match status" value="1"/>
</dbReference>
<keyword evidence="2" id="KW-0489">Methyltransferase</keyword>
<accession>E3J661</accession>
<dbReference type="GO" id="GO:0008168">
    <property type="term" value="F:methyltransferase activity"/>
    <property type="evidence" value="ECO:0007669"/>
    <property type="project" value="UniProtKB-KW"/>
</dbReference>
<keyword evidence="2" id="KW-0808">Transferase</keyword>
<dbReference type="EMBL" id="CP002299">
    <property type="protein sequence ID" value="ADP78352.1"/>
    <property type="molecule type" value="Genomic_DNA"/>
</dbReference>
<sequence>MIAVAASDDEWPALARDLADKVTHPGSRWHPVIASIPRHAFVPAWWARSDGGWQLRRGPLAEVYVNQTLVTRVGPHHANHGYPPGGPPVGRSTSSSTLPGLLLTMYRDAQLAEGLDIADVGTGSGYGAALLATRYGASHVTTMDVDPYLVEAAAVALDAGGLAPAAQVVDATGPLPGTYDRIVSTVSVRSIPPSWLAALRPGGRLVTSITGTWLVLTAWRTADGEIWGKVARHWAGFMPTRSGGDYPPEWADFADLATRDGDEVGAGRYPVLDIDDAWELSTMLALAAGVDVEHQYLPPGPDGAHTALMAHPDGSWARATAIGTEAPLVHQGGPRRLWDLLDGVRDDWLRMGMAPWLGAHALVRPDGAVVLAMGSWRATIPATP</sequence>
<dbReference type="Proteomes" id="UP000002484">
    <property type="component" value="Chromosome"/>
</dbReference>
<dbReference type="GO" id="GO:0032259">
    <property type="term" value="P:methylation"/>
    <property type="evidence" value="ECO:0007669"/>
    <property type="project" value="UniProtKB-KW"/>
</dbReference>
<dbReference type="Gene3D" id="3.40.50.150">
    <property type="entry name" value="Vaccinia Virus protein VP39"/>
    <property type="match status" value="1"/>
</dbReference>
<name>E3J661_PSEI1</name>
<proteinExistence type="predicted"/>
<protein>
    <submittedName>
        <fullName evidence="2">Protein-L-isoaspartate(D-aspartate) O-methyltransferase</fullName>
    </submittedName>
</protein>